<dbReference type="GO" id="GO:0072527">
    <property type="term" value="P:pyrimidine-containing compound metabolic process"/>
    <property type="evidence" value="ECO:0007669"/>
    <property type="project" value="UniProtKB-ARBA"/>
</dbReference>
<dbReference type="EMBL" id="JBGFUD010000227">
    <property type="protein sequence ID" value="MFH4974038.1"/>
    <property type="molecule type" value="Genomic_DNA"/>
</dbReference>
<evidence type="ECO:0000256" key="10">
    <source>
        <dbReference type="PIRSR" id="PIRSR606262-1"/>
    </source>
</evidence>
<comment type="catalytic activity">
    <reaction evidence="13">
        <text>2'-deoxycytidine + H2O + H(+) = 2'-deoxyuridine + NH4(+)</text>
        <dbReference type="Rhea" id="RHEA:13433"/>
        <dbReference type="ChEBI" id="CHEBI:15377"/>
        <dbReference type="ChEBI" id="CHEBI:15378"/>
        <dbReference type="ChEBI" id="CHEBI:15698"/>
        <dbReference type="ChEBI" id="CHEBI:16450"/>
        <dbReference type="ChEBI" id="CHEBI:28938"/>
        <dbReference type="EC" id="3.5.4.5"/>
    </reaction>
</comment>
<dbReference type="Proteomes" id="UP001608902">
    <property type="component" value="Unassembled WGS sequence"/>
</dbReference>
<evidence type="ECO:0000256" key="5">
    <source>
        <dbReference type="ARBA" id="ARBA00022723"/>
    </source>
</evidence>
<dbReference type="EC" id="3.5.4.5" evidence="4 13"/>
<evidence type="ECO:0000259" key="14">
    <source>
        <dbReference type="PROSITE" id="PS51747"/>
    </source>
</evidence>
<evidence type="ECO:0000256" key="3">
    <source>
        <dbReference type="ARBA" id="ARBA00006576"/>
    </source>
</evidence>
<evidence type="ECO:0000256" key="12">
    <source>
        <dbReference type="PIRSR" id="PIRSR606262-3"/>
    </source>
</evidence>
<dbReference type="NCBIfam" id="TIGR01354">
    <property type="entry name" value="cyt_deam_tetra"/>
    <property type="match status" value="1"/>
</dbReference>
<evidence type="ECO:0000256" key="8">
    <source>
        <dbReference type="ARBA" id="ARBA00032005"/>
    </source>
</evidence>
<feature type="domain" description="CMP/dCMP-type deaminase" evidence="14">
    <location>
        <begin position="4"/>
        <end position="130"/>
    </location>
</feature>
<dbReference type="InterPro" id="IPR016193">
    <property type="entry name" value="Cytidine_deaminase-like"/>
</dbReference>
<dbReference type="FunFam" id="3.40.140.10:FF:000008">
    <property type="entry name" value="Cytidine deaminase"/>
    <property type="match status" value="1"/>
</dbReference>
<comment type="function">
    <text evidence="2 13">This enzyme scavenges exogenous and endogenous cytidine and 2'-deoxycytidine for UMP synthesis.</text>
</comment>
<organism evidence="15 16">
    <name type="scientific">Gnathostoma spinigerum</name>
    <dbReference type="NCBI Taxonomy" id="75299"/>
    <lineage>
        <taxon>Eukaryota</taxon>
        <taxon>Metazoa</taxon>
        <taxon>Ecdysozoa</taxon>
        <taxon>Nematoda</taxon>
        <taxon>Chromadorea</taxon>
        <taxon>Rhabditida</taxon>
        <taxon>Spirurina</taxon>
        <taxon>Gnathostomatomorpha</taxon>
        <taxon>Gnathostomatoidea</taxon>
        <taxon>Gnathostomatidae</taxon>
        <taxon>Gnathostoma</taxon>
    </lineage>
</organism>
<comment type="catalytic activity">
    <reaction evidence="9 13">
        <text>cytidine + H2O + H(+) = uridine + NH4(+)</text>
        <dbReference type="Rhea" id="RHEA:16069"/>
        <dbReference type="ChEBI" id="CHEBI:15377"/>
        <dbReference type="ChEBI" id="CHEBI:15378"/>
        <dbReference type="ChEBI" id="CHEBI:16704"/>
        <dbReference type="ChEBI" id="CHEBI:17562"/>
        <dbReference type="ChEBI" id="CHEBI:28938"/>
        <dbReference type="EC" id="3.5.4.5"/>
    </reaction>
</comment>
<comment type="similarity">
    <text evidence="3 13">Belongs to the cytidine and deoxycytidylate deaminase family.</text>
</comment>
<gene>
    <name evidence="15" type="ORF">AB6A40_000747</name>
</gene>
<protein>
    <recommendedName>
        <fullName evidence="4 13">Cytidine deaminase</fullName>
        <ecNumber evidence="4 13">3.5.4.5</ecNumber>
    </recommendedName>
    <alternativeName>
        <fullName evidence="8 13">Cytidine aminohydrolase</fullName>
    </alternativeName>
</protein>
<keyword evidence="5 12" id="KW-0479">Metal-binding</keyword>
<dbReference type="PANTHER" id="PTHR11644">
    <property type="entry name" value="CYTIDINE DEAMINASE"/>
    <property type="match status" value="1"/>
</dbReference>
<reference evidence="15 16" key="1">
    <citation type="submission" date="2024-08" db="EMBL/GenBank/DDBJ databases">
        <title>Gnathostoma spinigerum genome.</title>
        <authorList>
            <person name="Gonzalez-Bertolin B."/>
            <person name="Monzon S."/>
            <person name="Zaballos A."/>
            <person name="Jimenez P."/>
            <person name="Dekumyoy P."/>
            <person name="Varona S."/>
            <person name="Cuesta I."/>
            <person name="Sumanam S."/>
            <person name="Adisakwattana P."/>
            <person name="Gasser R.B."/>
            <person name="Hernandez-Gonzalez A."/>
            <person name="Young N.D."/>
            <person name="Perteguer M.J."/>
        </authorList>
    </citation>
    <scope>NUCLEOTIDE SEQUENCE [LARGE SCALE GENOMIC DNA]</scope>
    <source>
        <strain evidence="15">AL3</strain>
        <tissue evidence="15">Liver</tissue>
    </source>
</reference>
<feature type="binding site" evidence="12">
    <location>
        <position position="89"/>
    </location>
    <ligand>
        <name>Zn(2+)</name>
        <dbReference type="ChEBI" id="CHEBI:29105"/>
        <note>catalytic</note>
    </ligand>
</feature>
<evidence type="ECO:0000256" key="4">
    <source>
        <dbReference type="ARBA" id="ARBA00012783"/>
    </source>
</evidence>
<comment type="cofactor">
    <cofactor evidence="1 12 13">
        <name>Zn(2+)</name>
        <dbReference type="ChEBI" id="CHEBI:29105"/>
    </cofactor>
</comment>
<dbReference type="PROSITE" id="PS51747">
    <property type="entry name" value="CYT_DCMP_DEAMINASES_2"/>
    <property type="match status" value="1"/>
</dbReference>
<evidence type="ECO:0000256" key="13">
    <source>
        <dbReference type="RuleBase" id="RU364006"/>
    </source>
</evidence>
<accession>A0ABD6EB95</accession>
<proteinExistence type="inferred from homology"/>
<evidence type="ECO:0000256" key="6">
    <source>
        <dbReference type="ARBA" id="ARBA00022801"/>
    </source>
</evidence>
<evidence type="ECO:0000256" key="2">
    <source>
        <dbReference type="ARBA" id="ARBA00003949"/>
    </source>
</evidence>
<keyword evidence="16" id="KW-1185">Reference proteome</keyword>
<feature type="binding site" evidence="12">
    <location>
        <position position="92"/>
    </location>
    <ligand>
        <name>Zn(2+)</name>
        <dbReference type="ChEBI" id="CHEBI:29105"/>
        <note>catalytic</note>
    </ligand>
</feature>
<dbReference type="Pfam" id="PF00383">
    <property type="entry name" value="dCMP_cyt_deam_1"/>
    <property type="match status" value="1"/>
</dbReference>
<evidence type="ECO:0000313" key="15">
    <source>
        <dbReference type="EMBL" id="MFH4974038.1"/>
    </source>
</evidence>
<dbReference type="InterPro" id="IPR050202">
    <property type="entry name" value="Cyt/Deoxycyt_deaminase"/>
</dbReference>
<dbReference type="SUPFAM" id="SSF53927">
    <property type="entry name" value="Cytidine deaminase-like"/>
    <property type="match status" value="1"/>
</dbReference>
<feature type="binding site" evidence="12">
    <location>
        <position position="56"/>
    </location>
    <ligand>
        <name>Zn(2+)</name>
        <dbReference type="ChEBI" id="CHEBI:29105"/>
        <note>catalytic</note>
    </ligand>
</feature>
<dbReference type="CDD" id="cd01283">
    <property type="entry name" value="cytidine_deaminase"/>
    <property type="match status" value="1"/>
</dbReference>
<dbReference type="GO" id="GO:0055086">
    <property type="term" value="P:nucleobase-containing small molecule metabolic process"/>
    <property type="evidence" value="ECO:0007669"/>
    <property type="project" value="UniProtKB-ARBA"/>
</dbReference>
<evidence type="ECO:0000256" key="11">
    <source>
        <dbReference type="PIRSR" id="PIRSR606262-2"/>
    </source>
</evidence>
<dbReference type="GO" id="GO:0008270">
    <property type="term" value="F:zinc ion binding"/>
    <property type="evidence" value="ECO:0007669"/>
    <property type="project" value="UniProtKB-UniRule"/>
</dbReference>
<evidence type="ECO:0000256" key="1">
    <source>
        <dbReference type="ARBA" id="ARBA00001947"/>
    </source>
</evidence>
<sequence>MAHIDDATLIAAARKAIERAYCPYSKFPVGAAILTEDGTIITGGNVENASYGGSICAERSAAVRAIAEGHRNFIAIAVVTECKEPTPPCGFCRQFLMEFGDIKVIMASGKTDERLSTTLGELLPQAFLPKALEDFTAGNQNKSNRE</sequence>
<dbReference type="AlphaFoldDB" id="A0ABD6EB95"/>
<feature type="binding site" evidence="11">
    <location>
        <begin position="45"/>
        <end position="51"/>
    </location>
    <ligand>
        <name>substrate</name>
    </ligand>
</feature>
<dbReference type="GO" id="GO:0004126">
    <property type="term" value="F:cytidine deaminase activity"/>
    <property type="evidence" value="ECO:0007669"/>
    <property type="project" value="UniProtKB-UniRule"/>
</dbReference>
<keyword evidence="7 12" id="KW-0862">Zinc</keyword>
<comment type="caution">
    <text evidence="15">The sequence shown here is derived from an EMBL/GenBank/DDBJ whole genome shotgun (WGS) entry which is preliminary data.</text>
</comment>
<dbReference type="Gene3D" id="3.40.140.10">
    <property type="entry name" value="Cytidine Deaminase, domain 2"/>
    <property type="match status" value="1"/>
</dbReference>
<dbReference type="NCBIfam" id="NF004064">
    <property type="entry name" value="PRK05578.1"/>
    <property type="match status" value="1"/>
</dbReference>
<evidence type="ECO:0000256" key="9">
    <source>
        <dbReference type="ARBA" id="ARBA00049558"/>
    </source>
</evidence>
<dbReference type="PANTHER" id="PTHR11644:SF2">
    <property type="entry name" value="CYTIDINE DEAMINASE"/>
    <property type="match status" value="1"/>
</dbReference>
<name>A0ABD6EB95_9BILA</name>
<dbReference type="InterPro" id="IPR002125">
    <property type="entry name" value="CMP_dCMP_dom"/>
</dbReference>
<evidence type="ECO:0000313" key="16">
    <source>
        <dbReference type="Proteomes" id="UP001608902"/>
    </source>
</evidence>
<evidence type="ECO:0000256" key="7">
    <source>
        <dbReference type="ARBA" id="ARBA00022833"/>
    </source>
</evidence>
<keyword evidence="6 13" id="KW-0378">Hydrolase</keyword>
<dbReference type="InterPro" id="IPR006262">
    <property type="entry name" value="Cyt_deam_tetra"/>
</dbReference>
<feature type="active site" description="Proton donor" evidence="10">
    <location>
        <position position="58"/>
    </location>
</feature>